<comment type="caution">
    <text evidence="1">The sequence shown here is derived from an EMBL/GenBank/DDBJ whole genome shotgun (WGS) entry which is preliminary data.</text>
</comment>
<protein>
    <submittedName>
        <fullName evidence="1">Uncharacterized protein</fullName>
    </submittedName>
</protein>
<reference evidence="1 2" key="1">
    <citation type="journal article" date="2011" name="PLoS Pathog.">
        <title>Dynamic evolution of pathogenicity revealed by sequencing and comparative genomics of 19 Pseudomonas syringae isolates.</title>
        <authorList>
            <person name="Baltrus D.A."/>
            <person name="Nishimura M.T."/>
            <person name="Romanchuk A."/>
            <person name="Chang J.H."/>
            <person name="Mukhtar M.S."/>
            <person name="Cherkis K."/>
            <person name="Roach J."/>
            <person name="Grant S.R."/>
            <person name="Jones C.D."/>
            <person name="Dangl J.L."/>
        </authorList>
    </citation>
    <scope>NUCLEOTIDE SEQUENCE [LARGE SCALE GENOMIC DNA]</scope>
    <source>
        <strain evidence="1 2">1704B</strain>
    </source>
</reference>
<gene>
    <name evidence="1" type="ORF">PSYPI_11734</name>
</gene>
<evidence type="ECO:0000313" key="1">
    <source>
        <dbReference type="EMBL" id="EGH43023.1"/>
    </source>
</evidence>
<name>F3G7H3_PSESJ</name>
<sequence>MSAAPYFSSDALRARFTQDIQDAVAQSRISRDDGAWLQLLAAESTEPTT</sequence>
<evidence type="ECO:0000313" key="2">
    <source>
        <dbReference type="Proteomes" id="UP000004986"/>
    </source>
</evidence>
<keyword evidence="2" id="KW-1185">Reference proteome</keyword>
<feature type="non-terminal residue" evidence="1">
    <location>
        <position position="49"/>
    </location>
</feature>
<organism evidence="1 2">
    <name type="scientific">Pseudomonas syringae pv. pisi str. 1704B</name>
    <dbReference type="NCBI Taxonomy" id="629263"/>
    <lineage>
        <taxon>Bacteria</taxon>
        <taxon>Pseudomonadati</taxon>
        <taxon>Pseudomonadota</taxon>
        <taxon>Gammaproteobacteria</taxon>
        <taxon>Pseudomonadales</taxon>
        <taxon>Pseudomonadaceae</taxon>
        <taxon>Pseudomonas</taxon>
        <taxon>Pseudomonas syringae</taxon>
    </lineage>
</organism>
<dbReference type="Proteomes" id="UP000004986">
    <property type="component" value="Unassembled WGS sequence"/>
</dbReference>
<dbReference type="EMBL" id="AEAI01000577">
    <property type="protein sequence ID" value="EGH43023.1"/>
    <property type="molecule type" value="Genomic_DNA"/>
</dbReference>
<proteinExistence type="predicted"/>
<dbReference type="HOGENOM" id="CLU_3161996_0_0_6"/>
<dbReference type="AlphaFoldDB" id="F3G7H3"/>
<accession>F3G7H3</accession>